<evidence type="ECO:0000256" key="1">
    <source>
        <dbReference type="ARBA" id="ARBA00008728"/>
    </source>
</evidence>
<dbReference type="EMBL" id="LFEJ01000022">
    <property type="protein sequence ID" value="KMV33634.1"/>
    <property type="molecule type" value="Genomic_DNA"/>
</dbReference>
<feature type="chain" id="PRO_5005312197" evidence="2">
    <location>
        <begin position="32"/>
        <end position="263"/>
    </location>
</feature>
<evidence type="ECO:0000256" key="2">
    <source>
        <dbReference type="SAM" id="SignalP"/>
    </source>
</evidence>
<dbReference type="STRING" id="1121863.GCA_000621185_00146"/>
<comment type="caution">
    <text evidence="3">The sequence shown here is derived from an EMBL/GenBank/DDBJ whole genome shotgun (WGS) entry which is preliminary data.</text>
</comment>
<keyword evidence="2" id="KW-0732">Signal</keyword>
<sequence length="263" mass="30050">MSLTNAQYKRAGVLSLITSAVTLLFSAQTQALDLELKNAYGSANAGYANWNSGFENTHRGEVWKLTADFGAIFNKGEFYSFYENNVLNHNIAGQNYVLSAQTHIRLFNSDYSLMGKVYGQFDNTWGDDLDMMYGLGYLGWNGKWGFFKPYIAFHNQSSDYKSQRLGGRSASGRNGYVAGWTTAYFFKLWDQSFVLSDWHEFEFDRNDAYAEQQHGANGINGGLTLAWKFYPHLKASVTWRYFKNKLGYDGFGDQMIYMLGYEF</sequence>
<reference evidence="3 4" key="1">
    <citation type="submission" date="2015-06" db="EMBL/GenBank/DDBJ databases">
        <title>Genome sequencing of Cronobacter sp. strain DJ34 isolated from petroleum contaminated sludge of Duliajan Oil Fields, Assam, India.</title>
        <authorList>
            <person name="Pal S."/>
            <person name="Banerjee T.D."/>
            <person name="Roy A."/>
            <person name="Sar P."/>
            <person name="Kazy S.K."/>
        </authorList>
    </citation>
    <scope>NUCLEOTIDE SEQUENCE [LARGE SCALE GENOMIC DNA]</scope>
    <source>
        <strain evidence="3 4">DJ34</strain>
    </source>
</reference>
<dbReference type="Pfam" id="PF03502">
    <property type="entry name" value="Channel_Tsx"/>
    <property type="match status" value="1"/>
</dbReference>
<name>A0A0J8Y8C9_9ENTR</name>
<dbReference type="RefSeq" id="WP_048888435.1">
    <property type="nucleotide sequence ID" value="NZ_LFEJ01000022.1"/>
</dbReference>
<dbReference type="OrthoDB" id="6474234at2"/>
<dbReference type="Proteomes" id="UP000037315">
    <property type="component" value="Unassembled WGS sequence"/>
</dbReference>
<gene>
    <name evidence="3" type="ORF">ACH50_16940</name>
</gene>
<dbReference type="GO" id="GO:0009279">
    <property type="term" value="C:cell outer membrane"/>
    <property type="evidence" value="ECO:0007669"/>
    <property type="project" value="InterPro"/>
</dbReference>
<feature type="signal peptide" evidence="2">
    <location>
        <begin position="1"/>
        <end position="31"/>
    </location>
</feature>
<evidence type="ECO:0000313" key="4">
    <source>
        <dbReference type="Proteomes" id="UP000037315"/>
    </source>
</evidence>
<dbReference type="InterPro" id="IPR036777">
    <property type="entry name" value="Channel_Tsx-like_sf"/>
</dbReference>
<organism evidence="3 4">
    <name type="scientific">Franconibacter pulveris</name>
    <dbReference type="NCBI Taxonomy" id="435910"/>
    <lineage>
        <taxon>Bacteria</taxon>
        <taxon>Pseudomonadati</taxon>
        <taxon>Pseudomonadota</taxon>
        <taxon>Gammaproteobacteria</taxon>
        <taxon>Enterobacterales</taxon>
        <taxon>Enterobacteriaceae</taxon>
        <taxon>Franconibacter</taxon>
    </lineage>
</organism>
<dbReference type="PATRIC" id="fig|1656095.3.peg.3174"/>
<evidence type="ECO:0000313" key="3">
    <source>
        <dbReference type="EMBL" id="KMV33634.1"/>
    </source>
</evidence>
<dbReference type="AlphaFoldDB" id="A0A0J8Y8C9"/>
<accession>A0A0J8Y8C9</accession>
<dbReference type="SUPFAM" id="SSF111364">
    <property type="entry name" value="Tsx-like channel"/>
    <property type="match status" value="1"/>
</dbReference>
<dbReference type="InterPro" id="IPR018013">
    <property type="entry name" value="Channel_Tsx-like"/>
</dbReference>
<proteinExistence type="inferred from homology"/>
<keyword evidence="4" id="KW-1185">Reference proteome</keyword>
<protein>
    <submittedName>
        <fullName evidence="3">Membrane protein</fullName>
    </submittedName>
</protein>
<comment type="similarity">
    <text evidence="1">Belongs to the nucleoside-specific channel-forming outer membrane porin (Tsx) (TC 1.B.10) family.</text>
</comment>